<organism evidence="6 7">
    <name type="scientific">Emiliania huxleyi (strain CCMP1516)</name>
    <dbReference type="NCBI Taxonomy" id="280463"/>
    <lineage>
        <taxon>Eukaryota</taxon>
        <taxon>Haptista</taxon>
        <taxon>Haptophyta</taxon>
        <taxon>Prymnesiophyceae</taxon>
        <taxon>Isochrysidales</taxon>
        <taxon>Noelaerhabdaceae</taxon>
        <taxon>Emiliania</taxon>
    </lineage>
</organism>
<keyword evidence="3 5" id="KW-1133">Transmembrane helix</keyword>
<evidence type="ECO:0000256" key="5">
    <source>
        <dbReference type="SAM" id="Phobius"/>
    </source>
</evidence>
<dbReference type="SUPFAM" id="SSF103473">
    <property type="entry name" value="MFS general substrate transporter"/>
    <property type="match status" value="1"/>
</dbReference>
<dbReference type="EnsemblProtists" id="EOD23024">
    <property type="protein sequence ID" value="EOD23024"/>
    <property type="gene ID" value="EMIHUDRAFT_195544"/>
</dbReference>
<dbReference type="GO" id="GO:0016020">
    <property type="term" value="C:membrane"/>
    <property type="evidence" value="ECO:0007669"/>
    <property type="project" value="UniProtKB-SubCell"/>
</dbReference>
<dbReference type="STRING" id="2903.R1EQB7"/>
<dbReference type="PaxDb" id="2903-EOD23024"/>
<dbReference type="KEGG" id="ehx:EMIHUDRAFT_195544"/>
<dbReference type="HOGENOM" id="CLU_607545_0_0_1"/>
<feature type="transmembrane region" description="Helical" evidence="5">
    <location>
        <begin position="329"/>
        <end position="351"/>
    </location>
</feature>
<feature type="transmembrane region" description="Helical" evidence="5">
    <location>
        <begin position="296"/>
        <end position="317"/>
    </location>
</feature>
<evidence type="ECO:0000313" key="7">
    <source>
        <dbReference type="Proteomes" id="UP000013827"/>
    </source>
</evidence>
<dbReference type="Proteomes" id="UP000013827">
    <property type="component" value="Unassembled WGS sequence"/>
</dbReference>
<dbReference type="GeneID" id="17268571"/>
<name>A0A0D3JHN9_EMIH1</name>
<dbReference type="InterPro" id="IPR036259">
    <property type="entry name" value="MFS_trans_sf"/>
</dbReference>
<sequence length="436" mass="46326">MLVINLRIGAAADCCCGNSSSLLLPDSVKPAVQRGVQNSRGLVPPEAVLGAAFVFTGRDLPDGNYRELESSGAKQKTDSKVVVVTGITNVNAWILTITYGFCFGVELTMNNVANGFFAKYQGVTPQLAGIAASMFGLMNLFARSLGGLLSDYCNTRWGMRGRLWSCWIIQTCEGIMCLVLGSLTTSLDAPYPTTMTQVPAFVNLPAESWRVAIGAPYGWTPLNGNGCVSSETVLPCGSKQIKATAELKSCLQTQDTLILVQDPPYGTMLIDGVNTTIGTSNADTGLPNECISHANLFSVAVIIVIIFSVFVQMAEGLHFGIVPYVSRPALGIVSGMVGAGGNLGSVIATNIFFKGAFRTDVGVVNLGGMIIGITMLMFFISFPEHGSMLFKKGVLKYDPQLVKPPADYRGSDQMDYGKVALMQGHEGKSAKVVPQA</sequence>
<proteinExistence type="predicted"/>
<evidence type="ECO:0000256" key="4">
    <source>
        <dbReference type="ARBA" id="ARBA00023136"/>
    </source>
</evidence>
<keyword evidence="4 5" id="KW-0472">Membrane</keyword>
<reference evidence="7" key="1">
    <citation type="journal article" date="2013" name="Nature">
        <title>Pan genome of the phytoplankton Emiliania underpins its global distribution.</title>
        <authorList>
            <person name="Read B.A."/>
            <person name="Kegel J."/>
            <person name="Klute M.J."/>
            <person name="Kuo A."/>
            <person name="Lefebvre S.C."/>
            <person name="Maumus F."/>
            <person name="Mayer C."/>
            <person name="Miller J."/>
            <person name="Monier A."/>
            <person name="Salamov A."/>
            <person name="Young J."/>
            <person name="Aguilar M."/>
            <person name="Claverie J.M."/>
            <person name="Frickenhaus S."/>
            <person name="Gonzalez K."/>
            <person name="Herman E.K."/>
            <person name="Lin Y.C."/>
            <person name="Napier J."/>
            <person name="Ogata H."/>
            <person name="Sarno A.F."/>
            <person name="Shmutz J."/>
            <person name="Schroeder D."/>
            <person name="de Vargas C."/>
            <person name="Verret F."/>
            <person name="von Dassow P."/>
            <person name="Valentin K."/>
            <person name="Van de Peer Y."/>
            <person name="Wheeler G."/>
            <person name="Dacks J.B."/>
            <person name="Delwiche C.F."/>
            <person name="Dyhrman S.T."/>
            <person name="Glockner G."/>
            <person name="John U."/>
            <person name="Richards T."/>
            <person name="Worden A.Z."/>
            <person name="Zhang X."/>
            <person name="Grigoriev I.V."/>
            <person name="Allen A.E."/>
            <person name="Bidle K."/>
            <person name="Borodovsky M."/>
            <person name="Bowler C."/>
            <person name="Brownlee C."/>
            <person name="Cock J.M."/>
            <person name="Elias M."/>
            <person name="Gladyshev V.N."/>
            <person name="Groth M."/>
            <person name="Guda C."/>
            <person name="Hadaegh A."/>
            <person name="Iglesias-Rodriguez M.D."/>
            <person name="Jenkins J."/>
            <person name="Jones B.M."/>
            <person name="Lawson T."/>
            <person name="Leese F."/>
            <person name="Lindquist E."/>
            <person name="Lobanov A."/>
            <person name="Lomsadze A."/>
            <person name="Malik S.B."/>
            <person name="Marsh M.E."/>
            <person name="Mackinder L."/>
            <person name="Mock T."/>
            <person name="Mueller-Roeber B."/>
            <person name="Pagarete A."/>
            <person name="Parker M."/>
            <person name="Probert I."/>
            <person name="Quesneville H."/>
            <person name="Raines C."/>
            <person name="Rensing S.A."/>
            <person name="Riano-Pachon D.M."/>
            <person name="Richier S."/>
            <person name="Rokitta S."/>
            <person name="Shiraiwa Y."/>
            <person name="Soanes D.M."/>
            <person name="van der Giezen M."/>
            <person name="Wahlund T.M."/>
            <person name="Williams B."/>
            <person name="Wilson W."/>
            <person name="Wolfe G."/>
            <person name="Wurch L.L."/>
        </authorList>
    </citation>
    <scope>NUCLEOTIDE SEQUENCE</scope>
</reference>
<keyword evidence="2 5" id="KW-0812">Transmembrane</keyword>
<evidence type="ECO:0000256" key="2">
    <source>
        <dbReference type="ARBA" id="ARBA00022692"/>
    </source>
</evidence>
<dbReference type="GO" id="GO:0015112">
    <property type="term" value="F:nitrate transmembrane transporter activity"/>
    <property type="evidence" value="ECO:0007669"/>
    <property type="project" value="InterPro"/>
</dbReference>
<dbReference type="eggNOG" id="ENOG502QPIC">
    <property type="taxonomic scope" value="Eukaryota"/>
</dbReference>
<protein>
    <recommendedName>
        <fullName evidence="8">Nitrate transporter</fullName>
    </recommendedName>
</protein>
<dbReference type="InterPro" id="IPR044772">
    <property type="entry name" value="NO3_transporter"/>
</dbReference>
<keyword evidence="7" id="KW-1185">Reference proteome</keyword>
<evidence type="ECO:0000256" key="1">
    <source>
        <dbReference type="ARBA" id="ARBA00004141"/>
    </source>
</evidence>
<accession>A0A0D3JHN9</accession>
<dbReference type="Gene3D" id="1.20.1250.20">
    <property type="entry name" value="MFS general substrate transporter like domains"/>
    <property type="match status" value="1"/>
</dbReference>
<evidence type="ECO:0000313" key="6">
    <source>
        <dbReference type="EnsemblProtists" id="EOD23024"/>
    </source>
</evidence>
<evidence type="ECO:0008006" key="8">
    <source>
        <dbReference type="Google" id="ProtNLM"/>
    </source>
</evidence>
<dbReference type="PANTHER" id="PTHR23515">
    <property type="entry name" value="HIGH-AFFINITY NITRATE TRANSPORTER 2.3"/>
    <property type="match status" value="1"/>
</dbReference>
<feature type="transmembrane region" description="Helical" evidence="5">
    <location>
        <begin position="363"/>
        <end position="382"/>
    </location>
</feature>
<dbReference type="AlphaFoldDB" id="A0A0D3JHN9"/>
<comment type="subcellular location">
    <subcellularLocation>
        <location evidence="1">Membrane</location>
        <topology evidence="1">Multi-pass membrane protein</topology>
    </subcellularLocation>
</comment>
<dbReference type="RefSeq" id="XP_005775453.1">
    <property type="nucleotide sequence ID" value="XM_005775396.1"/>
</dbReference>
<evidence type="ECO:0000256" key="3">
    <source>
        <dbReference type="ARBA" id="ARBA00022989"/>
    </source>
</evidence>
<reference evidence="6" key="2">
    <citation type="submission" date="2024-10" db="UniProtKB">
        <authorList>
            <consortium name="EnsemblProtists"/>
        </authorList>
    </citation>
    <scope>IDENTIFICATION</scope>
</reference>